<organism evidence="3 4">
    <name type="scientific">Halobellus clavatus</name>
    <dbReference type="NCBI Taxonomy" id="660517"/>
    <lineage>
        <taxon>Archaea</taxon>
        <taxon>Methanobacteriati</taxon>
        <taxon>Methanobacteriota</taxon>
        <taxon>Stenosarchaea group</taxon>
        <taxon>Halobacteria</taxon>
        <taxon>Halobacteriales</taxon>
        <taxon>Haloferacaceae</taxon>
        <taxon>Halobellus</taxon>
    </lineage>
</organism>
<keyword evidence="2" id="KW-1133">Transmembrane helix</keyword>
<dbReference type="RefSeq" id="WP_139175755.1">
    <property type="nucleotide sequence ID" value="NZ_FNPB01000008.1"/>
</dbReference>
<keyword evidence="4" id="KW-1185">Reference proteome</keyword>
<dbReference type="Pfam" id="PF24368">
    <property type="entry name" value="DUF7524"/>
    <property type="match status" value="1"/>
</dbReference>
<dbReference type="STRING" id="660517.SAMN04487946_10874"/>
<evidence type="ECO:0000313" key="4">
    <source>
        <dbReference type="Proteomes" id="UP000199170"/>
    </source>
</evidence>
<evidence type="ECO:0000256" key="1">
    <source>
        <dbReference type="SAM" id="MobiDB-lite"/>
    </source>
</evidence>
<sequence length="229" mass="23762">MSESLRVALNEGAVHAIDAPDEATVRGPFHVVLANRGGPVHVHLHFDDDLSAVARIDETNHYVEGGETSRIPIGVVPEHAPARGVLEIVTGYGAETTRVDLTFVDDGPTTADDGAEETVASEASAAATHTGASGSGGTANRNRSRQARQRSRPTRSSRGTATFFDDTASTLLAQIGLDSRERLAFLGVVAVALVVGLAVITAVGEILLSLLVVAIVTAAVAIAGWLLIE</sequence>
<protein>
    <submittedName>
        <fullName evidence="3">Uncharacterized protein</fullName>
    </submittedName>
</protein>
<keyword evidence="2" id="KW-0472">Membrane</keyword>
<feature type="compositionally biased region" description="Basic residues" evidence="1">
    <location>
        <begin position="142"/>
        <end position="155"/>
    </location>
</feature>
<feature type="transmembrane region" description="Helical" evidence="2">
    <location>
        <begin position="206"/>
        <end position="228"/>
    </location>
</feature>
<accession>A0A1H3HUU7</accession>
<reference evidence="4" key="1">
    <citation type="submission" date="2016-10" db="EMBL/GenBank/DDBJ databases">
        <authorList>
            <person name="Varghese N."/>
            <person name="Submissions S."/>
        </authorList>
    </citation>
    <scope>NUCLEOTIDE SEQUENCE [LARGE SCALE GENOMIC DNA]</scope>
    <source>
        <strain evidence="4">CGMCC 1.10118</strain>
    </source>
</reference>
<dbReference type="Proteomes" id="UP000199170">
    <property type="component" value="Unassembled WGS sequence"/>
</dbReference>
<dbReference type="AlphaFoldDB" id="A0A1H3HUU7"/>
<evidence type="ECO:0000256" key="2">
    <source>
        <dbReference type="SAM" id="Phobius"/>
    </source>
</evidence>
<dbReference type="InterPro" id="IPR055946">
    <property type="entry name" value="DUF7524"/>
</dbReference>
<evidence type="ECO:0000313" key="3">
    <source>
        <dbReference type="EMBL" id="SDY19281.1"/>
    </source>
</evidence>
<name>A0A1H3HUU7_9EURY</name>
<gene>
    <name evidence="3" type="ORF">SAMN04487946_10874</name>
</gene>
<feature type="compositionally biased region" description="Low complexity" evidence="1">
    <location>
        <begin position="117"/>
        <end position="132"/>
    </location>
</feature>
<dbReference type="OrthoDB" id="282430at2157"/>
<feature type="transmembrane region" description="Helical" evidence="2">
    <location>
        <begin position="183"/>
        <end position="200"/>
    </location>
</feature>
<feature type="region of interest" description="Disordered" evidence="1">
    <location>
        <begin position="104"/>
        <end position="161"/>
    </location>
</feature>
<dbReference type="EMBL" id="FNPB01000008">
    <property type="protein sequence ID" value="SDY19281.1"/>
    <property type="molecule type" value="Genomic_DNA"/>
</dbReference>
<keyword evidence="2" id="KW-0812">Transmembrane</keyword>
<proteinExistence type="predicted"/>